<dbReference type="InterPro" id="IPR001383">
    <property type="entry name" value="Ribosomal_bL28_bact-type"/>
</dbReference>
<gene>
    <name evidence="5 6" type="primary">rpmB</name>
    <name evidence="6" type="ORF">D1832_05540</name>
</gene>
<dbReference type="AlphaFoldDB" id="A0A417Z7T4"/>
<evidence type="ECO:0000256" key="2">
    <source>
        <dbReference type="ARBA" id="ARBA00022980"/>
    </source>
</evidence>
<comment type="similarity">
    <text evidence="1 5">Belongs to the bacterial ribosomal protein bL28 family.</text>
</comment>
<dbReference type="NCBIfam" id="TIGR00009">
    <property type="entry name" value="L28"/>
    <property type="match status" value="1"/>
</dbReference>
<proteinExistence type="inferred from homology"/>
<dbReference type="RefSeq" id="WP_118912963.1">
    <property type="nucleotide sequence ID" value="NZ_CBCRVH010000003.1"/>
</dbReference>
<organism evidence="6 7">
    <name type="scientific">Dermacoccus abyssi</name>
    <dbReference type="NCBI Taxonomy" id="322596"/>
    <lineage>
        <taxon>Bacteria</taxon>
        <taxon>Bacillati</taxon>
        <taxon>Actinomycetota</taxon>
        <taxon>Actinomycetes</taxon>
        <taxon>Micrococcales</taxon>
        <taxon>Dermacoccaceae</taxon>
        <taxon>Dermacoccus</taxon>
    </lineage>
</organism>
<dbReference type="FunFam" id="2.30.170.40:FF:000001">
    <property type="entry name" value="50S ribosomal protein L28"/>
    <property type="match status" value="1"/>
</dbReference>
<accession>A0A417Z7T4</accession>
<dbReference type="GO" id="GO:0006412">
    <property type="term" value="P:translation"/>
    <property type="evidence" value="ECO:0007669"/>
    <property type="project" value="UniProtKB-UniRule"/>
</dbReference>
<dbReference type="PANTHER" id="PTHR13528:SF2">
    <property type="entry name" value="LARGE RIBOSOMAL SUBUNIT PROTEIN BL28M"/>
    <property type="match status" value="1"/>
</dbReference>
<sequence>MARKCMVSGAVPGFGHSISHSHVRSKRRFDVNVQKRRYWVPSLGRTVRLTVSPRGIRTIDKRGIDVVVAELRARGVKL</sequence>
<dbReference type="InterPro" id="IPR037147">
    <property type="entry name" value="Ribosomal_bL28_sf"/>
</dbReference>
<dbReference type="EMBL" id="QWLM01000004">
    <property type="protein sequence ID" value="RHW46690.1"/>
    <property type="molecule type" value="Genomic_DNA"/>
</dbReference>
<keyword evidence="2 5" id="KW-0689">Ribosomal protein</keyword>
<evidence type="ECO:0000256" key="5">
    <source>
        <dbReference type="HAMAP-Rule" id="MF_00373"/>
    </source>
</evidence>
<dbReference type="SUPFAM" id="SSF143800">
    <property type="entry name" value="L28p-like"/>
    <property type="match status" value="1"/>
</dbReference>
<protein>
    <recommendedName>
        <fullName evidence="4 5">Large ribosomal subunit protein bL28</fullName>
    </recommendedName>
</protein>
<dbReference type="InterPro" id="IPR026569">
    <property type="entry name" value="Ribosomal_bL28"/>
</dbReference>
<evidence type="ECO:0000256" key="4">
    <source>
        <dbReference type="ARBA" id="ARBA00035174"/>
    </source>
</evidence>
<keyword evidence="3 5" id="KW-0687">Ribonucleoprotein</keyword>
<dbReference type="PANTHER" id="PTHR13528">
    <property type="entry name" value="39S RIBOSOMAL PROTEIN L28, MITOCHONDRIAL"/>
    <property type="match status" value="1"/>
</dbReference>
<dbReference type="Proteomes" id="UP000285376">
    <property type="component" value="Unassembled WGS sequence"/>
</dbReference>
<dbReference type="GO" id="GO:0005840">
    <property type="term" value="C:ribosome"/>
    <property type="evidence" value="ECO:0007669"/>
    <property type="project" value="UniProtKB-KW"/>
</dbReference>
<dbReference type="Pfam" id="PF00830">
    <property type="entry name" value="Ribosomal_L28"/>
    <property type="match status" value="1"/>
</dbReference>
<name>A0A417Z7T4_9MICO</name>
<dbReference type="HAMAP" id="MF_00373">
    <property type="entry name" value="Ribosomal_bL28"/>
    <property type="match status" value="1"/>
</dbReference>
<comment type="caution">
    <text evidence="6">The sequence shown here is derived from an EMBL/GenBank/DDBJ whole genome shotgun (WGS) entry which is preliminary data.</text>
</comment>
<evidence type="ECO:0000256" key="3">
    <source>
        <dbReference type="ARBA" id="ARBA00023274"/>
    </source>
</evidence>
<dbReference type="Gene3D" id="2.30.170.40">
    <property type="entry name" value="Ribosomal protein L28/L24"/>
    <property type="match status" value="1"/>
</dbReference>
<dbReference type="InterPro" id="IPR034704">
    <property type="entry name" value="Ribosomal_bL28/bL31-like_sf"/>
</dbReference>
<evidence type="ECO:0000313" key="6">
    <source>
        <dbReference type="EMBL" id="RHW46690.1"/>
    </source>
</evidence>
<dbReference type="GO" id="GO:0003735">
    <property type="term" value="F:structural constituent of ribosome"/>
    <property type="evidence" value="ECO:0007669"/>
    <property type="project" value="InterPro"/>
</dbReference>
<reference evidence="6 7" key="1">
    <citation type="submission" date="2018-08" db="EMBL/GenBank/DDBJ databases">
        <title>Whole genome sequence analysis of Dermacoccus abyssi bacteria isolated from Deep Mariana trench Micromonospora spp reveals genes involved in the environmental adaptation and production of secondary metabolites.</title>
        <authorList>
            <person name="Abdel-Mageed W.M."/>
            <person name="Lehri B."/>
            <person name="Nouioui I."/>
            <person name="Goodfellow I."/>
            <person name="Jaspars M."/>
            <person name="Karlyshev A."/>
        </authorList>
    </citation>
    <scope>NUCLEOTIDE SEQUENCE [LARGE SCALE GENOMIC DNA]</scope>
    <source>
        <strain evidence="6 7">MT1.1</strain>
    </source>
</reference>
<evidence type="ECO:0000313" key="7">
    <source>
        <dbReference type="Proteomes" id="UP000285376"/>
    </source>
</evidence>
<dbReference type="GO" id="GO:1990904">
    <property type="term" value="C:ribonucleoprotein complex"/>
    <property type="evidence" value="ECO:0007669"/>
    <property type="project" value="UniProtKB-KW"/>
</dbReference>
<evidence type="ECO:0000256" key="1">
    <source>
        <dbReference type="ARBA" id="ARBA00008760"/>
    </source>
</evidence>